<evidence type="ECO:0000313" key="2">
    <source>
        <dbReference type="EMBL" id="PRX23709.1"/>
    </source>
</evidence>
<organism evidence="2 3">
    <name type="scientific">Actinoplanes italicus</name>
    <dbReference type="NCBI Taxonomy" id="113567"/>
    <lineage>
        <taxon>Bacteria</taxon>
        <taxon>Bacillati</taxon>
        <taxon>Actinomycetota</taxon>
        <taxon>Actinomycetes</taxon>
        <taxon>Micromonosporales</taxon>
        <taxon>Micromonosporaceae</taxon>
        <taxon>Actinoplanes</taxon>
    </lineage>
</organism>
<feature type="compositionally biased region" description="Low complexity" evidence="1">
    <location>
        <begin position="24"/>
        <end position="33"/>
    </location>
</feature>
<name>A0A2T0KJK0_9ACTN</name>
<evidence type="ECO:0000256" key="1">
    <source>
        <dbReference type="SAM" id="MobiDB-lite"/>
    </source>
</evidence>
<dbReference type="Proteomes" id="UP000239415">
    <property type="component" value="Unassembled WGS sequence"/>
</dbReference>
<dbReference type="AlphaFoldDB" id="A0A2T0KJK0"/>
<gene>
    <name evidence="2" type="ORF">CLV67_103458</name>
</gene>
<keyword evidence="3" id="KW-1185">Reference proteome</keyword>
<protein>
    <submittedName>
        <fullName evidence="2">Uncharacterized protein</fullName>
    </submittedName>
</protein>
<dbReference type="EMBL" id="PVMZ01000003">
    <property type="protein sequence ID" value="PRX23709.1"/>
    <property type="molecule type" value="Genomic_DNA"/>
</dbReference>
<feature type="region of interest" description="Disordered" evidence="1">
    <location>
        <begin position="24"/>
        <end position="48"/>
    </location>
</feature>
<comment type="caution">
    <text evidence="2">The sequence shown here is derived from an EMBL/GenBank/DDBJ whole genome shotgun (WGS) entry which is preliminary data.</text>
</comment>
<reference evidence="2 3" key="1">
    <citation type="submission" date="2018-03" db="EMBL/GenBank/DDBJ databases">
        <title>Genomic Encyclopedia of Archaeal and Bacterial Type Strains, Phase II (KMG-II): from individual species to whole genera.</title>
        <authorList>
            <person name="Goeker M."/>
        </authorList>
    </citation>
    <scope>NUCLEOTIDE SEQUENCE [LARGE SCALE GENOMIC DNA]</scope>
    <source>
        <strain evidence="2 3">DSM 43146</strain>
    </source>
</reference>
<evidence type="ECO:0000313" key="3">
    <source>
        <dbReference type="Proteomes" id="UP000239415"/>
    </source>
</evidence>
<accession>A0A2T0KJK0</accession>
<sequence length="48" mass="4933">MPEPPRVERPGRILFVVMPTTAEPGAAEATAPGRLLSTGERTPCSGAG</sequence>
<proteinExistence type="predicted"/>